<accession>A0A1R4B7S9</accession>
<dbReference type="CDD" id="cd07316">
    <property type="entry name" value="terB_like_DjlA"/>
    <property type="match status" value="1"/>
</dbReference>
<dbReference type="InterPro" id="IPR050817">
    <property type="entry name" value="DjlA_DnaK_co-chaperone"/>
</dbReference>
<dbReference type="Pfam" id="PF00226">
    <property type="entry name" value="DnaJ"/>
    <property type="match status" value="1"/>
</dbReference>
<keyword evidence="5 7" id="KW-0472">Membrane</keyword>
<dbReference type="STRING" id="1918946.VPAL9027_02934"/>
<evidence type="ECO:0000256" key="1">
    <source>
        <dbReference type="ARBA" id="ARBA00022475"/>
    </source>
</evidence>
<protein>
    <recommendedName>
        <fullName evidence="7">Co-chaperone protein DjlA</fullName>
    </recommendedName>
</protein>
<dbReference type="Proteomes" id="UP000189475">
    <property type="component" value="Unassembled WGS sequence"/>
</dbReference>
<evidence type="ECO:0000256" key="2">
    <source>
        <dbReference type="ARBA" id="ARBA00022519"/>
    </source>
</evidence>
<evidence type="ECO:0000256" key="4">
    <source>
        <dbReference type="ARBA" id="ARBA00022989"/>
    </source>
</evidence>
<dbReference type="Pfam" id="PF05099">
    <property type="entry name" value="TerB"/>
    <property type="match status" value="1"/>
</dbReference>
<evidence type="ECO:0000259" key="9">
    <source>
        <dbReference type="PROSITE" id="PS50076"/>
    </source>
</evidence>
<feature type="region of interest" description="Disordered" evidence="8">
    <location>
        <begin position="194"/>
        <end position="215"/>
    </location>
</feature>
<dbReference type="PROSITE" id="PS50076">
    <property type="entry name" value="DNAJ_2"/>
    <property type="match status" value="1"/>
</dbReference>
<keyword evidence="6 7" id="KW-0143">Chaperone</keyword>
<dbReference type="Gene3D" id="1.10.287.110">
    <property type="entry name" value="DnaJ domain"/>
    <property type="match status" value="1"/>
</dbReference>
<dbReference type="NCBIfam" id="NF006948">
    <property type="entry name" value="PRK09430.1"/>
    <property type="match status" value="1"/>
</dbReference>
<gene>
    <name evidence="7 10" type="primary">djlA</name>
    <name evidence="10" type="ORF">VPAL9027_02934</name>
</gene>
<dbReference type="InterPro" id="IPR007791">
    <property type="entry name" value="DjlA_N"/>
</dbReference>
<dbReference type="SUPFAM" id="SSF158682">
    <property type="entry name" value="TerB-like"/>
    <property type="match status" value="1"/>
</dbReference>
<dbReference type="RefSeq" id="WP_077315326.1">
    <property type="nucleotide sequence ID" value="NZ_AP024887.1"/>
</dbReference>
<keyword evidence="11" id="KW-1185">Reference proteome</keyword>
<proteinExistence type="inferred from homology"/>
<reference evidence="10 11" key="1">
    <citation type="submission" date="2017-02" db="EMBL/GenBank/DDBJ databases">
        <authorList>
            <person name="Peterson S.W."/>
        </authorList>
    </citation>
    <scope>NUCLEOTIDE SEQUENCE [LARGE SCALE GENOMIC DNA]</scope>
    <source>
        <strain evidence="10 11">CECT 9027</strain>
    </source>
</reference>
<evidence type="ECO:0000313" key="11">
    <source>
        <dbReference type="Proteomes" id="UP000189475"/>
    </source>
</evidence>
<dbReference type="InterPro" id="IPR001623">
    <property type="entry name" value="DnaJ_domain"/>
</dbReference>
<dbReference type="EMBL" id="FUFT01000008">
    <property type="protein sequence ID" value="SJL84931.1"/>
    <property type="molecule type" value="Genomic_DNA"/>
</dbReference>
<dbReference type="HAMAP" id="MF_01153">
    <property type="entry name" value="DjlA"/>
    <property type="match status" value="1"/>
</dbReference>
<dbReference type="GO" id="GO:0005886">
    <property type="term" value="C:plasma membrane"/>
    <property type="evidence" value="ECO:0007669"/>
    <property type="project" value="UniProtKB-SubCell"/>
</dbReference>
<evidence type="ECO:0000256" key="8">
    <source>
        <dbReference type="SAM" id="MobiDB-lite"/>
    </source>
</evidence>
<dbReference type="InterPro" id="IPR029024">
    <property type="entry name" value="TerB-like"/>
</dbReference>
<keyword evidence="2 7" id="KW-0997">Cell inner membrane</keyword>
<keyword evidence="4 7" id="KW-1133">Transmembrane helix</keyword>
<feature type="topological domain" description="Periplasmic" evidence="7">
    <location>
        <begin position="1"/>
        <end position="6"/>
    </location>
</feature>
<dbReference type="FunFam" id="1.10.287.110:FF:000011">
    <property type="entry name" value="Co-chaperone protein DjlA"/>
    <property type="match status" value="1"/>
</dbReference>
<feature type="domain" description="J" evidence="9">
    <location>
        <begin position="223"/>
        <end position="287"/>
    </location>
</feature>
<dbReference type="InterPro" id="IPR023749">
    <property type="entry name" value="DjlA"/>
</dbReference>
<evidence type="ECO:0000256" key="7">
    <source>
        <dbReference type="HAMAP-Rule" id="MF_01153"/>
    </source>
</evidence>
<comment type="function">
    <text evidence="7">Regulatory DnaK co-chaperone. Direct interaction between DnaK and DjlA is needed for the induction of the wcaABCDE operon, involved in the synthesis of a colanic acid polysaccharide capsule, possibly through activation of the RcsB/RcsC phosphotransfer signaling pathway. The colanic acid capsule may help the bacterium survive conditions outside the host.</text>
</comment>
<dbReference type="OrthoDB" id="9782583at2"/>
<evidence type="ECO:0000256" key="6">
    <source>
        <dbReference type="ARBA" id="ARBA00023186"/>
    </source>
</evidence>
<evidence type="ECO:0000256" key="3">
    <source>
        <dbReference type="ARBA" id="ARBA00022692"/>
    </source>
</evidence>
<dbReference type="CDD" id="cd06257">
    <property type="entry name" value="DnaJ"/>
    <property type="match status" value="1"/>
</dbReference>
<keyword evidence="1 7" id="KW-1003">Cell membrane</keyword>
<comment type="subcellular location">
    <subcellularLocation>
        <location evidence="7">Cell inner membrane</location>
        <topology evidence="7">Single-pass type III membrane protein</topology>
    </subcellularLocation>
</comment>
<keyword evidence="3 7" id="KW-0812">Transmembrane</keyword>
<dbReference type="PRINTS" id="PR00625">
    <property type="entry name" value="JDOMAIN"/>
</dbReference>
<evidence type="ECO:0000256" key="5">
    <source>
        <dbReference type="ARBA" id="ARBA00023136"/>
    </source>
</evidence>
<evidence type="ECO:0000313" key="10">
    <source>
        <dbReference type="EMBL" id="SJL84931.1"/>
    </source>
</evidence>
<sequence length="289" mass="32211">MQVFGKILGAFFGFLFGGPIGAALGLFIGHQFDKGRSINQSRGFGQTFGGSQRANQEELQQEYLNSAFAVMGHVAKAKGKVTQQEIHLATQAMEHMGLQGEPLRAAQNAFREGKEADFPLQDTLKKIRTMSAGRSDLLQFFLDLQISSAFADGELQASERDLLFKIAQGLGFSASHLESRLRMQEAAFRFQRGNGRFGGQQQSHRSGQSSGWQQADQDNQLADAYEVLGVKASDDEKTIKRAYRKLMNEHHPDKLMAKGLPKEMMNVAKEKSQQIQNAYDVIRKEKDLH</sequence>
<dbReference type="Gene3D" id="1.10.3680.10">
    <property type="entry name" value="TerB-like"/>
    <property type="match status" value="1"/>
</dbReference>
<comment type="domain">
    <text evidence="7">The transmembrane domain is a dimerization domain.</text>
</comment>
<name>A0A1R4B7S9_9VIBR</name>
<dbReference type="InterPro" id="IPR036869">
    <property type="entry name" value="J_dom_sf"/>
</dbReference>
<comment type="subunit">
    <text evidence="7">Homodimer.</text>
</comment>
<organism evidence="10 11">
    <name type="scientific">Vibrio palustris</name>
    <dbReference type="NCBI Taxonomy" id="1918946"/>
    <lineage>
        <taxon>Bacteria</taxon>
        <taxon>Pseudomonadati</taxon>
        <taxon>Pseudomonadota</taxon>
        <taxon>Gammaproteobacteria</taxon>
        <taxon>Vibrionales</taxon>
        <taxon>Vibrionaceae</taxon>
        <taxon>Vibrio</taxon>
    </lineage>
</organism>
<dbReference type="PANTHER" id="PTHR24074">
    <property type="entry name" value="CO-CHAPERONE PROTEIN DJLA"/>
    <property type="match status" value="1"/>
</dbReference>
<feature type="topological domain" description="Cytoplasmic" evidence="7">
    <location>
        <begin position="31"/>
        <end position="289"/>
    </location>
</feature>
<dbReference type="SMART" id="SM00271">
    <property type="entry name" value="DnaJ"/>
    <property type="match status" value="1"/>
</dbReference>
<dbReference type="AlphaFoldDB" id="A0A1R4B7S9"/>
<dbReference type="GO" id="GO:0051087">
    <property type="term" value="F:protein-folding chaperone binding"/>
    <property type="evidence" value="ECO:0007669"/>
    <property type="project" value="InterPro"/>
</dbReference>
<dbReference type="SUPFAM" id="SSF46565">
    <property type="entry name" value="Chaperone J-domain"/>
    <property type="match status" value="1"/>
</dbReference>